<dbReference type="GO" id="GO:0006814">
    <property type="term" value="P:sodium ion transport"/>
    <property type="evidence" value="ECO:0007669"/>
    <property type="project" value="UniProtKB-KW"/>
</dbReference>
<dbReference type="Pfam" id="PF00474">
    <property type="entry name" value="SSF"/>
    <property type="match status" value="1"/>
</dbReference>
<dbReference type="WBParaSite" id="PSAMB.scaffold14503size1869.g36087.t1">
    <property type="protein sequence ID" value="PSAMB.scaffold14503size1869.g36087.t1"/>
    <property type="gene ID" value="PSAMB.scaffold14503size1869.g36087"/>
</dbReference>
<evidence type="ECO:0000313" key="13">
    <source>
        <dbReference type="Proteomes" id="UP000887566"/>
    </source>
</evidence>
<keyword evidence="4" id="KW-1003">Cell membrane</keyword>
<dbReference type="AlphaFoldDB" id="A0A914V4B3"/>
<proteinExistence type="inferred from homology"/>
<dbReference type="InterPro" id="IPR001734">
    <property type="entry name" value="Na/solute_symporter"/>
</dbReference>
<dbReference type="PANTHER" id="PTHR42985:SF40">
    <property type="entry name" value="LD47995P-RELATED"/>
    <property type="match status" value="1"/>
</dbReference>
<feature type="transmembrane region" description="Helical" evidence="12">
    <location>
        <begin position="6"/>
        <end position="30"/>
    </location>
</feature>
<dbReference type="GO" id="GO:0005886">
    <property type="term" value="C:plasma membrane"/>
    <property type="evidence" value="ECO:0007669"/>
    <property type="project" value="UniProtKB-SubCell"/>
</dbReference>
<evidence type="ECO:0000256" key="5">
    <source>
        <dbReference type="ARBA" id="ARBA00022692"/>
    </source>
</evidence>
<evidence type="ECO:0000256" key="4">
    <source>
        <dbReference type="ARBA" id="ARBA00022475"/>
    </source>
</evidence>
<evidence type="ECO:0000313" key="14">
    <source>
        <dbReference type="WBParaSite" id="PSAMB.scaffold14503size1869.g36087.t1"/>
    </source>
</evidence>
<feature type="transmembrane region" description="Helical" evidence="12">
    <location>
        <begin position="42"/>
        <end position="63"/>
    </location>
</feature>
<evidence type="ECO:0000256" key="12">
    <source>
        <dbReference type="SAM" id="Phobius"/>
    </source>
</evidence>
<keyword evidence="8" id="KW-0406">Ion transport</keyword>
<organism evidence="13 14">
    <name type="scientific">Plectus sambesii</name>
    <dbReference type="NCBI Taxonomy" id="2011161"/>
    <lineage>
        <taxon>Eukaryota</taxon>
        <taxon>Metazoa</taxon>
        <taxon>Ecdysozoa</taxon>
        <taxon>Nematoda</taxon>
        <taxon>Chromadorea</taxon>
        <taxon>Plectida</taxon>
        <taxon>Plectina</taxon>
        <taxon>Plectoidea</taxon>
        <taxon>Plectidae</taxon>
        <taxon>Plectus</taxon>
    </lineage>
</organism>
<name>A0A914V4B3_9BILA</name>
<keyword evidence="3" id="KW-0813">Transport</keyword>
<comment type="subcellular location">
    <subcellularLocation>
        <location evidence="1">Cell membrane</location>
        <topology evidence="1">Multi-pass membrane protein</topology>
    </subcellularLocation>
</comment>
<evidence type="ECO:0000256" key="6">
    <source>
        <dbReference type="ARBA" id="ARBA00022989"/>
    </source>
</evidence>
<dbReference type="Proteomes" id="UP000887566">
    <property type="component" value="Unplaced"/>
</dbReference>
<keyword evidence="13" id="KW-1185">Reference proteome</keyword>
<protein>
    <submittedName>
        <fullName evidence="14">Sodium-dependent multivitamin transporter</fullName>
    </submittedName>
</protein>
<evidence type="ECO:0000256" key="1">
    <source>
        <dbReference type="ARBA" id="ARBA00004651"/>
    </source>
</evidence>
<keyword evidence="5 12" id="KW-0812">Transmembrane</keyword>
<evidence type="ECO:0000256" key="8">
    <source>
        <dbReference type="ARBA" id="ARBA00023065"/>
    </source>
</evidence>
<evidence type="ECO:0000256" key="11">
    <source>
        <dbReference type="RuleBase" id="RU362091"/>
    </source>
</evidence>
<dbReference type="InterPro" id="IPR038377">
    <property type="entry name" value="Na/Glc_symporter_sf"/>
</dbReference>
<comment type="similarity">
    <text evidence="2 11">Belongs to the sodium:solute symporter (SSF) (TC 2.A.21) family.</text>
</comment>
<keyword evidence="10" id="KW-0739">Sodium transport</keyword>
<dbReference type="PROSITE" id="PS50283">
    <property type="entry name" value="NA_SOLUT_SYMP_3"/>
    <property type="match status" value="1"/>
</dbReference>
<keyword evidence="6 12" id="KW-1133">Transmembrane helix</keyword>
<feature type="transmembrane region" description="Helical" evidence="12">
    <location>
        <begin position="75"/>
        <end position="98"/>
    </location>
</feature>
<dbReference type="InterPro" id="IPR051163">
    <property type="entry name" value="Sodium:Solute_Symporter_SSF"/>
</dbReference>
<evidence type="ECO:0000256" key="2">
    <source>
        <dbReference type="ARBA" id="ARBA00006434"/>
    </source>
</evidence>
<dbReference type="PANTHER" id="PTHR42985">
    <property type="entry name" value="SODIUM-COUPLED MONOCARBOXYLATE TRANSPORTER"/>
    <property type="match status" value="1"/>
</dbReference>
<keyword evidence="7" id="KW-0915">Sodium</keyword>
<reference evidence="14" key="1">
    <citation type="submission" date="2022-11" db="UniProtKB">
        <authorList>
            <consortium name="WormBaseParasite"/>
        </authorList>
    </citation>
    <scope>IDENTIFICATION</scope>
</reference>
<accession>A0A914V4B3</accession>
<dbReference type="GO" id="GO:0015293">
    <property type="term" value="F:symporter activity"/>
    <property type="evidence" value="ECO:0007669"/>
    <property type="project" value="TreeGrafter"/>
</dbReference>
<dbReference type="Gene3D" id="1.20.1730.10">
    <property type="entry name" value="Sodium/glucose cotransporter"/>
    <property type="match status" value="1"/>
</dbReference>
<sequence>MTGAFAFIITGFFFLPMFFELKTTSIYEYFEHRFHSRTMRRMCATIFILNTVFYMSVVIYAPSVALSGLTNVGTWVFILVVGSVGTLYTTIGGLKAVVWADTLQAFFMYSGVGVLIVKGVNDAGGLERIWHVAIESGRVGDLNRWNPNP</sequence>
<keyword evidence="9 12" id="KW-0472">Membrane</keyword>
<evidence type="ECO:0000256" key="10">
    <source>
        <dbReference type="ARBA" id="ARBA00023201"/>
    </source>
</evidence>
<evidence type="ECO:0000256" key="3">
    <source>
        <dbReference type="ARBA" id="ARBA00022448"/>
    </source>
</evidence>
<evidence type="ECO:0000256" key="9">
    <source>
        <dbReference type="ARBA" id="ARBA00023136"/>
    </source>
</evidence>
<evidence type="ECO:0000256" key="7">
    <source>
        <dbReference type="ARBA" id="ARBA00023053"/>
    </source>
</evidence>